<evidence type="ECO:0000256" key="2">
    <source>
        <dbReference type="ARBA" id="ARBA00004787"/>
    </source>
</evidence>
<evidence type="ECO:0000256" key="7">
    <source>
        <dbReference type="HAMAP-Rule" id="MF_00108"/>
    </source>
</evidence>
<protein>
    <recommendedName>
        <fullName evidence="7">2-C-methyl-D-erythritol 4-phosphate cytidylyltransferase</fullName>
        <ecNumber evidence="7">2.7.7.60</ecNumber>
    </recommendedName>
    <alternativeName>
        <fullName evidence="7">4-diphosphocytidyl-2C-methyl-D-erythritol synthase</fullName>
    </alternativeName>
    <alternativeName>
        <fullName evidence="7">MEP cytidylyltransferase</fullName>
        <shortName evidence="7">MCT</shortName>
    </alternativeName>
</protein>
<gene>
    <name evidence="7 8" type="primary">ispD</name>
    <name evidence="8" type="ORF">F130042H8_05560</name>
</gene>
<sequence length="247" mass="27389">MSKEKGKVGAIVLAGGHGSRMKSKIQKQYMFVEGKPLICHTLDAFERSVADEVILVTGMAEIAAVRREIVEVYGFEKVKAVVAGGAERYHSVYAGLRALTGCPWVLIHDGARPLVTKEIINRAAECARLYDACAVGMPVKDTIKIADASGYATETPDRRLLWQIQTPQAFSYDLIRRAYDEMMADERLQRGITDDAMVVESRTDRRVRLIEGSYENLKVTTPEDLVLASALLKARKERNAADGRELS</sequence>
<feature type="site" description="Positions MEP for the nucleophilic attack" evidence="7">
    <location>
        <position position="218"/>
    </location>
</feature>
<dbReference type="GO" id="GO:0016779">
    <property type="term" value="F:nucleotidyltransferase activity"/>
    <property type="evidence" value="ECO:0007669"/>
    <property type="project" value="UniProtKB-KW"/>
</dbReference>
<reference evidence="8 9" key="1">
    <citation type="submission" date="2024-04" db="EMBL/GenBank/DDBJ databases">
        <title>Defined microbial consortia suppress multidrug-resistant proinflammatory Enterobacteriaceae via ecological control.</title>
        <authorList>
            <person name="Furuichi M."/>
            <person name="Kawaguchi T."/>
            <person name="Pust M."/>
            <person name="Yasuma K."/>
            <person name="Plichta D."/>
            <person name="Hasegawa N."/>
            <person name="Ohya T."/>
            <person name="Bhattarai S."/>
            <person name="Sasajima S."/>
            <person name="Aoto Y."/>
            <person name="Tuganbaev T."/>
            <person name="Yaginuma M."/>
            <person name="Ueda M."/>
            <person name="Okahashi N."/>
            <person name="Amafuji K."/>
            <person name="Kiridooshi Y."/>
            <person name="Sugita K."/>
            <person name="Strazar M."/>
            <person name="Skelly A."/>
            <person name="Suda W."/>
            <person name="Hattori M."/>
            <person name="Nakamoto N."/>
            <person name="Caballero S."/>
            <person name="Norman J."/>
            <person name="Olle B."/>
            <person name="Tanoue T."/>
            <person name="Arita M."/>
            <person name="Bucci V."/>
            <person name="Atarashi K."/>
            <person name="Xavier R."/>
            <person name="Honda K."/>
        </authorList>
    </citation>
    <scope>NUCLEOTIDE SEQUENCE [LARGE SCALE GENOMIC DNA]</scope>
    <source>
        <strain evidence="9">f13</strain>
    </source>
</reference>
<feature type="site" description="Positions MEP for the nucleophilic attack" evidence="7">
    <location>
        <position position="158"/>
    </location>
</feature>
<evidence type="ECO:0000256" key="5">
    <source>
        <dbReference type="ARBA" id="ARBA00022695"/>
    </source>
</evidence>
<evidence type="ECO:0000313" key="8">
    <source>
        <dbReference type="EMBL" id="GAA6267496.1"/>
    </source>
</evidence>
<dbReference type="EMBL" id="BAABXL010000001">
    <property type="protein sequence ID" value="GAA6267496.1"/>
    <property type="molecule type" value="Genomic_DNA"/>
</dbReference>
<evidence type="ECO:0000256" key="1">
    <source>
        <dbReference type="ARBA" id="ARBA00001282"/>
    </source>
</evidence>
<name>A0ABQ0AU03_9FIRM</name>
<comment type="catalytic activity">
    <reaction evidence="1 7">
        <text>2-C-methyl-D-erythritol 4-phosphate + CTP + H(+) = 4-CDP-2-C-methyl-D-erythritol + diphosphate</text>
        <dbReference type="Rhea" id="RHEA:13429"/>
        <dbReference type="ChEBI" id="CHEBI:15378"/>
        <dbReference type="ChEBI" id="CHEBI:33019"/>
        <dbReference type="ChEBI" id="CHEBI:37563"/>
        <dbReference type="ChEBI" id="CHEBI:57823"/>
        <dbReference type="ChEBI" id="CHEBI:58262"/>
        <dbReference type="EC" id="2.7.7.60"/>
    </reaction>
</comment>
<dbReference type="Proteomes" id="UP001600894">
    <property type="component" value="Unassembled WGS sequence"/>
</dbReference>
<feature type="site" description="Transition state stabilizer" evidence="7">
    <location>
        <position position="27"/>
    </location>
</feature>
<keyword evidence="5 7" id="KW-0548">Nucleotidyltransferase</keyword>
<dbReference type="NCBIfam" id="TIGR00453">
    <property type="entry name" value="ispD"/>
    <property type="match status" value="1"/>
</dbReference>
<dbReference type="InterPro" id="IPR029044">
    <property type="entry name" value="Nucleotide-diphossugar_trans"/>
</dbReference>
<keyword evidence="4 7" id="KW-0808">Transferase</keyword>
<evidence type="ECO:0000313" key="9">
    <source>
        <dbReference type="Proteomes" id="UP001600894"/>
    </source>
</evidence>
<dbReference type="Pfam" id="PF01128">
    <property type="entry name" value="IspD"/>
    <property type="match status" value="1"/>
</dbReference>
<dbReference type="InterPro" id="IPR034683">
    <property type="entry name" value="IspD/TarI"/>
</dbReference>
<comment type="caution">
    <text evidence="8">The sequence shown here is derived from an EMBL/GenBank/DDBJ whole genome shotgun (WGS) entry which is preliminary data.</text>
</comment>
<dbReference type="Gene3D" id="3.90.550.10">
    <property type="entry name" value="Spore Coat Polysaccharide Biosynthesis Protein SpsA, Chain A"/>
    <property type="match status" value="1"/>
</dbReference>
<dbReference type="PANTHER" id="PTHR32125:SF4">
    <property type="entry name" value="2-C-METHYL-D-ERYTHRITOL 4-PHOSPHATE CYTIDYLYLTRANSFERASE, CHLOROPLASTIC"/>
    <property type="match status" value="1"/>
</dbReference>
<comment type="pathway">
    <text evidence="2 7">Isoprenoid biosynthesis; isopentenyl diphosphate biosynthesis via DXP pathway; isopentenyl diphosphate from 1-deoxy-D-xylulose 5-phosphate: step 2/6.</text>
</comment>
<dbReference type="InterPro" id="IPR001228">
    <property type="entry name" value="IspD"/>
</dbReference>
<organism evidence="8 9">
    <name type="scientific">Enterocloster alcoholdehydrogenati</name>
    <dbReference type="NCBI Taxonomy" id="2547410"/>
    <lineage>
        <taxon>Bacteria</taxon>
        <taxon>Bacillati</taxon>
        <taxon>Bacillota</taxon>
        <taxon>Clostridia</taxon>
        <taxon>Lachnospirales</taxon>
        <taxon>Lachnospiraceae</taxon>
        <taxon>Enterocloster</taxon>
    </lineage>
</organism>
<comment type="similarity">
    <text evidence="3 7">Belongs to the IspD/TarI cytidylyltransferase family. IspD subfamily.</text>
</comment>
<proteinExistence type="inferred from homology"/>
<evidence type="ECO:0000256" key="3">
    <source>
        <dbReference type="ARBA" id="ARBA00009789"/>
    </source>
</evidence>
<dbReference type="EC" id="2.7.7.60" evidence="7"/>
<accession>A0ABQ0AU03</accession>
<dbReference type="CDD" id="cd02516">
    <property type="entry name" value="CDP-ME_synthetase"/>
    <property type="match status" value="1"/>
</dbReference>
<feature type="site" description="Transition state stabilizer" evidence="7">
    <location>
        <position position="20"/>
    </location>
</feature>
<keyword evidence="9" id="KW-1185">Reference proteome</keyword>
<keyword evidence="6 7" id="KW-0414">Isoprene biosynthesis</keyword>
<evidence type="ECO:0000256" key="6">
    <source>
        <dbReference type="ARBA" id="ARBA00023229"/>
    </source>
</evidence>
<dbReference type="InterPro" id="IPR050088">
    <property type="entry name" value="IspD/TarI_cytidylyltransf_bact"/>
</dbReference>
<dbReference type="PROSITE" id="PS01295">
    <property type="entry name" value="ISPD"/>
    <property type="match status" value="1"/>
</dbReference>
<dbReference type="SUPFAM" id="SSF53448">
    <property type="entry name" value="Nucleotide-diphospho-sugar transferases"/>
    <property type="match status" value="1"/>
</dbReference>
<dbReference type="InterPro" id="IPR018294">
    <property type="entry name" value="ISPD_synthase_CS"/>
</dbReference>
<dbReference type="RefSeq" id="WP_390469207.1">
    <property type="nucleotide sequence ID" value="NZ_BAABXL010000001.1"/>
</dbReference>
<dbReference type="HAMAP" id="MF_00108">
    <property type="entry name" value="IspD"/>
    <property type="match status" value="1"/>
</dbReference>
<dbReference type="PANTHER" id="PTHR32125">
    <property type="entry name" value="2-C-METHYL-D-ERYTHRITOL 4-PHOSPHATE CYTIDYLYLTRANSFERASE, CHLOROPLASTIC"/>
    <property type="match status" value="1"/>
</dbReference>
<comment type="function">
    <text evidence="7">Catalyzes the formation of 4-diphosphocytidyl-2-C-methyl-D-erythritol from CTP and 2-C-methyl-D-erythritol 4-phosphate (MEP).</text>
</comment>
<evidence type="ECO:0000256" key="4">
    <source>
        <dbReference type="ARBA" id="ARBA00022679"/>
    </source>
</evidence>